<feature type="transmembrane region" description="Helical" evidence="5">
    <location>
        <begin position="27"/>
        <end position="46"/>
    </location>
</feature>
<feature type="transmembrane region" description="Helical" evidence="5">
    <location>
        <begin position="169"/>
        <end position="190"/>
    </location>
</feature>
<gene>
    <name evidence="7" type="ORF">IFR04_012711</name>
</gene>
<dbReference type="OrthoDB" id="1077582at2759"/>
<organism evidence="7 8">
    <name type="scientific">Cadophora malorum</name>
    <dbReference type="NCBI Taxonomy" id="108018"/>
    <lineage>
        <taxon>Eukaryota</taxon>
        <taxon>Fungi</taxon>
        <taxon>Dikarya</taxon>
        <taxon>Ascomycota</taxon>
        <taxon>Pezizomycotina</taxon>
        <taxon>Leotiomycetes</taxon>
        <taxon>Helotiales</taxon>
        <taxon>Ploettnerulaceae</taxon>
        <taxon>Cadophora</taxon>
    </lineage>
</organism>
<evidence type="ECO:0000313" key="8">
    <source>
        <dbReference type="Proteomes" id="UP000664132"/>
    </source>
</evidence>
<dbReference type="Proteomes" id="UP000664132">
    <property type="component" value="Unassembled WGS sequence"/>
</dbReference>
<proteinExistence type="predicted"/>
<feature type="transmembrane region" description="Helical" evidence="5">
    <location>
        <begin position="278"/>
        <end position="297"/>
    </location>
</feature>
<dbReference type="Pfam" id="PF13813">
    <property type="entry name" value="MBOAT_2"/>
    <property type="match status" value="1"/>
</dbReference>
<keyword evidence="4 5" id="KW-0472">Membrane</keyword>
<dbReference type="EMBL" id="JAFJYH010000279">
    <property type="protein sequence ID" value="KAG4414145.1"/>
    <property type="molecule type" value="Genomic_DNA"/>
</dbReference>
<keyword evidence="2 5" id="KW-0812">Transmembrane</keyword>
<evidence type="ECO:0000256" key="2">
    <source>
        <dbReference type="ARBA" id="ARBA00022692"/>
    </source>
</evidence>
<dbReference type="AlphaFoldDB" id="A0A8H7W1Y6"/>
<evidence type="ECO:0000256" key="3">
    <source>
        <dbReference type="ARBA" id="ARBA00022989"/>
    </source>
</evidence>
<name>A0A8H7W1Y6_9HELO</name>
<comment type="subcellular location">
    <subcellularLocation>
        <location evidence="1">Membrane</location>
        <topology evidence="1">Multi-pass membrane protein</topology>
    </subcellularLocation>
</comment>
<feature type="transmembrane region" description="Helical" evidence="5">
    <location>
        <begin position="244"/>
        <end position="266"/>
    </location>
</feature>
<keyword evidence="3 5" id="KW-1133">Transmembrane helix</keyword>
<feature type="transmembrane region" description="Helical" evidence="5">
    <location>
        <begin position="52"/>
        <end position="71"/>
    </location>
</feature>
<dbReference type="InterPro" id="IPR032805">
    <property type="entry name" value="Wax_synthase_dom"/>
</dbReference>
<sequence>MNISYSPIPIANLPPAVEQLGHELTRATAFLLIPTELLYFAIYFHVKGLHKVYKILSFLSLATFWIAAYAAPVSCGPARCLQHFAVAIGTMKVLDIWARRHDLPVYSAGKRPVDWLLALIIITELRYESFTPNHIRVSKDQENFNELTQLGIHVAIFAFLQALPQNLPTVLAFEVMLAIYILWTSMQLLLRYKSSPALFGPLYLIDSLTGFWSESWHNAFASPCTSLAYAPLRYSLPKHGVPVVIARSLGVLGAFSLMALFHMYALSPILDREGLVRIGLFFFFNGIATVSEAAVWGHKRHWVKTTLAWMFETTVASWAASGLNIPNGLSRIRWLEICEPRTY</sequence>
<accession>A0A8H7W1Y6</accession>
<protein>
    <recommendedName>
        <fullName evidence="6">Wax synthase domain-containing protein</fullName>
    </recommendedName>
</protein>
<evidence type="ECO:0000259" key="6">
    <source>
        <dbReference type="Pfam" id="PF13813"/>
    </source>
</evidence>
<dbReference type="GO" id="GO:0016020">
    <property type="term" value="C:membrane"/>
    <property type="evidence" value="ECO:0007669"/>
    <property type="project" value="UniProtKB-SubCell"/>
</dbReference>
<evidence type="ECO:0000256" key="4">
    <source>
        <dbReference type="ARBA" id="ARBA00023136"/>
    </source>
</evidence>
<evidence type="ECO:0000256" key="1">
    <source>
        <dbReference type="ARBA" id="ARBA00004141"/>
    </source>
</evidence>
<reference evidence="7" key="1">
    <citation type="submission" date="2021-02" db="EMBL/GenBank/DDBJ databases">
        <title>Genome sequence Cadophora malorum strain M34.</title>
        <authorList>
            <person name="Stefanovic E."/>
            <person name="Vu D."/>
            <person name="Scully C."/>
            <person name="Dijksterhuis J."/>
            <person name="Roader J."/>
            <person name="Houbraken J."/>
        </authorList>
    </citation>
    <scope>NUCLEOTIDE SEQUENCE</scope>
    <source>
        <strain evidence="7">M34</strain>
    </source>
</reference>
<feature type="domain" description="Wax synthase" evidence="6">
    <location>
        <begin position="196"/>
        <end position="283"/>
    </location>
</feature>
<comment type="caution">
    <text evidence="7">The sequence shown here is derived from an EMBL/GenBank/DDBJ whole genome shotgun (WGS) entry which is preliminary data.</text>
</comment>
<keyword evidence="8" id="KW-1185">Reference proteome</keyword>
<evidence type="ECO:0000313" key="7">
    <source>
        <dbReference type="EMBL" id="KAG4414145.1"/>
    </source>
</evidence>
<evidence type="ECO:0000256" key="5">
    <source>
        <dbReference type="SAM" id="Phobius"/>
    </source>
</evidence>